<dbReference type="AlphaFoldDB" id="A0A7Y9YIY9"/>
<accession>A0A7Y9YIY9</accession>
<proteinExistence type="predicted"/>
<dbReference type="RefSeq" id="WP_179532745.1">
    <property type="nucleotide sequence ID" value="NZ_BAAAPP010000001.1"/>
</dbReference>
<comment type="caution">
    <text evidence="2">The sequence shown here is derived from an EMBL/GenBank/DDBJ whole genome shotgun (WGS) entry which is preliminary data.</text>
</comment>
<keyword evidence="1" id="KW-0472">Membrane</keyword>
<sequence length="130" mass="14139">MQDVSWQGHVLRVFLVLSLYAFFVLLILANPPVRELLRDSLPVLVPLHVVGVGVGVLWGRRKLDERSRPAPAVAALAVGAALLLPLAVRDSGAEELLVVFGWLPLSAMVGLNLSLAWLKWSRRRVAGTSS</sequence>
<dbReference type="EMBL" id="JACBZI010000001">
    <property type="protein sequence ID" value="NYI12162.1"/>
    <property type="molecule type" value="Genomic_DNA"/>
</dbReference>
<feature type="transmembrane region" description="Helical" evidence="1">
    <location>
        <begin position="12"/>
        <end position="29"/>
    </location>
</feature>
<name>A0A7Y9YIY9_9ACTN</name>
<evidence type="ECO:0000256" key="1">
    <source>
        <dbReference type="SAM" id="Phobius"/>
    </source>
</evidence>
<keyword evidence="1" id="KW-0812">Transmembrane</keyword>
<evidence type="ECO:0000313" key="3">
    <source>
        <dbReference type="Proteomes" id="UP000537326"/>
    </source>
</evidence>
<keyword evidence="1" id="KW-1133">Transmembrane helix</keyword>
<keyword evidence="3" id="KW-1185">Reference proteome</keyword>
<reference evidence="2 3" key="1">
    <citation type="submission" date="2020-07" db="EMBL/GenBank/DDBJ databases">
        <title>Sequencing the genomes of 1000 actinobacteria strains.</title>
        <authorList>
            <person name="Klenk H.-P."/>
        </authorList>
    </citation>
    <scope>NUCLEOTIDE SEQUENCE [LARGE SCALE GENOMIC DNA]</scope>
    <source>
        <strain evidence="2 3">DSM 18248</strain>
    </source>
</reference>
<evidence type="ECO:0000313" key="2">
    <source>
        <dbReference type="EMBL" id="NYI12162.1"/>
    </source>
</evidence>
<organism evidence="2 3">
    <name type="scientific">Nocardioides marinus</name>
    <dbReference type="NCBI Taxonomy" id="374514"/>
    <lineage>
        <taxon>Bacteria</taxon>
        <taxon>Bacillati</taxon>
        <taxon>Actinomycetota</taxon>
        <taxon>Actinomycetes</taxon>
        <taxon>Propionibacteriales</taxon>
        <taxon>Nocardioidaceae</taxon>
        <taxon>Nocardioides</taxon>
    </lineage>
</organism>
<feature type="transmembrane region" description="Helical" evidence="1">
    <location>
        <begin position="70"/>
        <end position="88"/>
    </location>
</feature>
<feature type="transmembrane region" description="Helical" evidence="1">
    <location>
        <begin position="100"/>
        <end position="118"/>
    </location>
</feature>
<feature type="transmembrane region" description="Helical" evidence="1">
    <location>
        <begin position="41"/>
        <end position="58"/>
    </location>
</feature>
<gene>
    <name evidence="2" type="ORF">BKA05_003677</name>
</gene>
<protein>
    <submittedName>
        <fullName evidence="2">Uncharacterized protein</fullName>
    </submittedName>
</protein>
<dbReference type="Proteomes" id="UP000537326">
    <property type="component" value="Unassembled WGS sequence"/>
</dbReference>